<keyword evidence="2" id="KW-0812">Transmembrane</keyword>
<feature type="compositionally biased region" description="Low complexity" evidence="1">
    <location>
        <begin position="111"/>
        <end position="127"/>
    </location>
</feature>
<evidence type="ECO:0008006" key="6">
    <source>
        <dbReference type="Google" id="ProtNLM"/>
    </source>
</evidence>
<accession>A0A2M9C080</accession>
<name>A0A2M9C080_9MICO</name>
<feature type="transmembrane region" description="Helical" evidence="2">
    <location>
        <begin position="230"/>
        <end position="252"/>
    </location>
</feature>
<proteinExistence type="predicted"/>
<evidence type="ECO:0000313" key="4">
    <source>
        <dbReference type="EMBL" id="PJJ63710.1"/>
    </source>
</evidence>
<dbReference type="EMBL" id="PGFB01000002">
    <property type="protein sequence ID" value="PJJ63710.1"/>
    <property type="molecule type" value="Genomic_DNA"/>
</dbReference>
<feature type="chain" id="PRO_5014974166" description="Ig-like domain-containing protein" evidence="3">
    <location>
        <begin position="36"/>
        <end position="267"/>
    </location>
</feature>
<sequence length="267" mass="26156">MRTAITMNRPYTVNALAAALVALALAVVPALTAQAADEIPPQDAGITVTIPSSSPIPSDTPVPTDEPTDEPTDAPDDQVPPPAGGGGSGGGSGSGGGAGGGGNAGGGGSGTVIPPTEPTITPKPGTGALAVTDKDIYTVGENMTASATGYTPGEQVQVVLYSDPILIGNFTADASGAVSTTFALPQELLPGTHTVQFTGWASDTISVKNFLIAGGPVDASAGPGGSLPSWFFWALGILAVLVVAGLVTYVVVRLVRSGEPAAQAAGV</sequence>
<evidence type="ECO:0000256" key="3">
    <source>
        <dbReference type="SAM" id="SignalP"/>
    </source>
</evidence>
<keyword evidence="2" id="KW-1133">Transmembrane helix</keyword>
<protein>
    <recommendedName>
        <fullName evidence="6">Ig-like domain-containing protein</fullName>
    </recommendedName>
</protein>
<evidence type="ECO:0000256" key="1">
    <source>
        <dbReference type="SAM" id="MobiDB-lite"/>
    </source>
</evidence>
<feature type="signal peptide" evidence="3">
    <location>
        <begin position="1"/>
        <end position="35"/>
    </location>
</feature>
<dbReference type="AlphaFoldDB" id="A0A2M9C080"/>
<evidence type="ECO:0000313" key="5">
    <source>
        <dbReference type="Proteomes" id="UP000230161"/>
    </source>
</evidence>
<gene>
    <name evidence="4" type="ORF">CLV54_1383</name>
</gene>
<dbReference type="Proteomes" id="UP000230161">
    <property type="component" value="Unassembled WGS sequence"/>
</dbReference>
<feature type="compositionally biased region" description="Gly residues" evidence="1">
    <location>
        <begin position="84"/>
        <end position="110"/>
    </location>
</feature>
<organism evidence="4 5">
    <name type="scientific">Compostimonas suwonensis</name>
    <dbReference type="NCBI Taxonomy" id="1048394"/>
    <lineage>
        <taxon>Bacteria</taxon>
        <taxon>Bacillati</taxon>
        <taxon>Actinomycetota</taxon>
        <taxon>Actinomycetes</taxon>
        <taxon>Micrococcales</taxon>
        <taxon>Microbacteriaceae</taxon>
        <taxon>Compostimonas</taxon>
    </lineage>
</organism>
<keyword evidence="5" id="KW-1185">Reference proteome</keyword>
<keyword evidence="3" id="KW-0732">Signal</keyword>
<evidence type="ECO:0000256" key="2">
    <source>
        <dbReference type="SAM" id="Phobius"/>
    </source>
</evidence>
<comment type="caution">
    <text evidence="4">The sequence shown here is derived from an EMBL/GenBank/DDBJ whole genome shotgun (WGS) entry which is preliminary data.</text>
</comment>
<feature type="compositionally biased region" description="Low complexity" evidence="1">
    <location>
        <begin position="46"/>
        <end position="65"/>
    </location>
</feature>
<feature type="compositionally biased region" description="Acidic residues" evidence="1">
    <location>
        <begin position="66"/>
        <end position="76"/>
    </location>
</feature>
<feature type="region of interest" description="Disordered" evidence="1">
    <location>
        <begin position="42"/>
        <end position="127"/>
    </location>
</feature>
<reference evidence="4 5" key="1">
    <citation type="submission" date="2017-11" db="EMBL/GenBank/DDBJ databases">
        <title>Genomic Encyclopedia of Archaeal and Bacterial Type Strains, Phase II (KMG-II): From Individual Species to Whole Genera.</title>
        <authorList>
            <person name="Goeker M."/>
        </authorList>
    </citation>
    <scope>NUCLEOTIDE SEQUENCE [LARGE SCALE GENOMIC DNA]</scope>
    <source>
        <strain evidence="4 5">DSM 25625</strain>
    </source>
</reference>
<keyword evidence="2" id="KW-0472">Membrane</keyword>